<name>A0A6M3L9B5_9ZZZZ</name>
<proteinExistence type="predicted"/>
<evidence type="ECO:0000313" key="2">
    <source>
        <dbReference type="EMBL" id="QJA71883.1"/>
    </source>
</evidence>
<evidence type="ECO:0000256" key="1">
    <source>
        <dbReference type="SAM" id="Phobius"/>
    </source>
</evidence>
<dbReference type="AlphaFoldDB" id="A0A6M3L9B5"/>
<organism evidence="3">
    <name type="scientific">viral metagenome</name>
    <dbReference type="NCBI Taxonomy" id="1070528"/>
    <lineage>
        <taxon>unclassified sequences</taxon>
        <taxon>metagenomes</taxon>
        <taxon>organismal metagenomes</taxon>
    </lineage>
</organism>
<evidence type="ECO:0000313" key="3">
    <source>
        <dbReference type="EMBL" id="QJA91053.1"/>
    </source>
</evidence>
<keyword evidence="1" id="KW-0812">Transmembrane</keyword>
<accession>A0A6M3L9B5</accession>
<protein>
    <submittedName>
        <fullName evidence="3">Uncharacterized protein</fullName>
    </submittedName>
</protein>
<feature type="transmembrane region" description="Helical" evidence="1">
    <location>
        <begin position="12"/>
        <end position="33"/>
    </location>
</feature>
<reference evidence="3" key="1">
    <citation type="submission" date="2020-03" db="EMBL/GenBank/DDBJ databases">
        <title>The deep terrestrial virosphere.</title>
        <authorList>
            <person name="Holmfeldt K."/>
            <person name="Nilsson E."/>
            <person name="Simone D."/>
            <person name="Lopez-Fernandez M."/>
            <person name="Wu X."/>
            <person name="de Brujin I."/>
            <person name="Lundin D."/>
            <person name="Andersson A."/>
            <person name="Bertilsson S."/>
            <person name="Dopson M."/>
        </authorList>
    </citation>
    <scope>NUCLEOTIDE SEQUENCE</scope>
    <source>
        <strain evidence="2">MM415A02993</strain>
        <strain evidence="3">MM415B03495</strain>
    </source>
</reference>
<sequence>MADIIDFKKTMDIQITNVGIVASMALNLCYILIDMHLPNMDVDSLKKWAESYRNTLINNGYHVDDTNTAIDGFIFFLDESKARWDKRIKW</sequence>
<gene>
    <name evidence="2" type="ORF">MM415A02993_0009</name>
    <name evidence="3" type="ORF">MM415B03495_0007</name>
</gene>
<dbReference type="EMBL" id="MT142957">
    <property type="protein sequence ID" value="QJA91053.1"/>
    <property type="molecule type" value="Genomic_DNA"/>
</dbReference>
<keyword evidence="1" id="KW-0472">Membrane</keyword>
<keyword evidence="1" id="KW-1133">Transmembrane helix</keyword>
<dbReference type="EMBL" id="MT141907">
    <property type="protein sequence ID" value="QJA71883.1"/>
    <property type="molecule type" value="Genomic_DNA"/>
</dbReference>